<evidence type="ECO:0000256" key="1">
    <source>
        <dbReference type="ARBA" id="ARBA00004651"/>
    </source>
</evidence>
<dbReference type="GO" id="GO:0022857">
    <property type="term" value="F:transmembrane transporter activity"/>
    <property type="evidence" value="ECO:0007669"/>
    <property type="project" value="InterPro"/>
</dbReference>
<dbReference type="STRING" id="1208321.D104_10525"/>
<proteinExistence type="inferred from homology"/>
<evidence type="ECO:0000256" key="4">
    <source>
        <dbReference type="ARBA" id="ARBA00022475"/>
    </source>
</evidence>
<dbReference type="Pfam" id="PF01032">
    <property type="entry name" value="FecCD"/>
    <property type="match status" value="1"/>
</dbReference>
<gene>
    <name evidence="9" type="ORF">D104_10525</name>
</gene>
<dbReference type="PANTHER" id="PTHR30472:SF25">
    <property type="entry name" value="ABC TRANSPORTER PERMEASE PROTEIN MJ0876-RELATED"/>
    <property type="match status" value="1"/>
</dbReference>
<feature type="transmembrane region" description="Helical" evidence="8">
    <location>
        <begin position="205"/>
        <end position="223"/>
    </location>
</feature>
<feature type="transmembrane region" description="Helical" evidence="8">
    <location>
        <begin position="70"/>
        <end position="90"/>
    </location>
</feature>
<evidence type="ECO:0000313" key="9">
    <source>
        <dbReference type="EMBL" id="ETI59676.1"/>
    </source>
</evidence>
<keyword evidence="3" id="KW-0813">Transport</keyword>
<evidence type="ECO:0000313" key="10">
    <source>
        <dbReference type="Proteomes" id="UP000018857"/>
    </source>
</evidence>
<accession>W1RR73</accession>
<keyword evidence="10" id="KW-1185">Reference proteome</keyword>
<keyword evidence="6 8" id="KW-1133">Transmembrane helix</keyword>
<sequence length="347" mass="36604">MLNKKRGKRQIMAIPVTLGLLICSAFLALVIGAVSLSESDILTFVSHGFSQTHSSLSTRVLFEIRLPRTVLSLGVGGALGLCGAAMQALFRNPLADPSLIGVAGGGALGAVTVIVLGHSMFPQAMDVIGIYALPIGAMLGCLGVCAIIYRLSNRQGQFTIITLLLSGIAVNAIVGSLIGILTLVSSDSELRELTFWTMGNLGGNSWALTLPVLVLIFISLIGLSRLAKPLNLYLLGEAQAQHLGVSVSNLKKKVFIYTAMAVGAAVSISGMIGFVGFVVPHLVRILIGPDHRFLFPVSMLFGASFLTITDVIARIVIIPAELPIGLVTSALGGPFFLFVLYKQTSRY</sequence>
<comment type="subcellular location">
    <subcellularLocation>
        <location evidence="1">Cell membrane</location>
        <topology evidence="1">Multi-pass membrane protein</topology>
    </subcellularLocation>
</comment>
<evidence type="ECO:0000256" key="3">
    <source>
        <dbReference type="ARBA" id="ARBA00022448"/>
    </source>
</evidence>
<dbReference type="eggNOG" id="COG0609">
    <property type="taxonomic scope" value="Bacteria"/>
</dbReference>
<keyword evidence="5 8" id="KW-0812">Transmembrane</keyword>
<evidence type="ECO:0000256" key="6">
    <source>
        <dbReference type="ARBA" id="ARBA00022989"/>
    </source>
</evidence>
<dbReference type="InterPro" id="IPR000522">
    <property type="entry name" value="ABC_transptr_permease_BtuC"/>
</dbReference>
<feature type="transmembrane region" description="Helical" evidence="8">
    <location>
        <begin position="12"/>
        <end position="36"/>
    </location>
</feature>
<dbReference type="Proteomes" id="UP000018857">
    <property type="component" value="Unassembled WGS sequence"/>
</dbReference>
<organism evidence="9 10">
    <name type="scientific">Marinomonas profundimaris</name>
    <dbReference type="NCBI Taxonomy" id="1208321"/>
    <lineage>
        <taxon>Bacteria</taxon>
        <taxon>Pseudomonadati</taxon>
        <taxon>Pseudomonadota</taxon>
        <taxon>Gammaproteobacteria</taxon>
        <taxon>Oceanospirillales</taxon>
        <taxon>Oceanospirillaceae</taxon>
        <taxon>Marinomonas</taxon>
    </lineage>
</organism>
<dbReference type="EMBL" id="AYOZ01000023">
    <property type="protein sequence ID" value="ETI59676.1"/>
    <property type="molecule type" value="Genomic_DNA"/>
</dbReference>
<dbReference type="AlphaFoldDB" id="W1RR73"/>
<dbReference type="FunFam" id="1.10.3470.10:FF:000001">
    <property type="entry name" value="Vitamin B12 ABC transporter permease BtuC"/>
    <property type="match status" value="1"/>
</dbReference>
<evidence type="ECO:0000256" key="8">
    <source>
        <dbReference type="SAM" id="Phobius"/>
    </source>
</evidence>
<feature type="transmembrane region" description="Helical" evidence="8">
    <location>
        <begin position="161"/>
        <end position="185"/>
    </location>
</feature>
<evidence type="ECO:0000256" key="5">
    <source>
        <dbReference type="ARBA" id="ARBA00022692"/>
    </source>
</evidence>
<feature type="transmembrane region" description="Helical" evidence="8">
    <location>
        <begin position="324"/>
        <end position="341"/>
    </location>
</feature>
<dbReference type="Gene3D" id="1.10.3470.10">
    <property type="entry name" value="ABC transporter involved in vitamin B12 uptake, BtuC"/>
    <property type="match status" value="1"/>
</dbReference>
<comment type="similarity">
    <text evidence="2">Belongs to the binding-protein-dependent transport system permease family. FecCD subfamily.</text>
</comment>
<name>W1RR73_9GAMM</name>
<keyword evidence="7 8" id="KW-0472">Membrane</keyword>
<evidence type="ECO:0000256" key="7">
    <source>
        <dbReference type="ARBA" id="ARBA00023136"/>
    </source>
</evidence>
<feature type="transmembrane region" description="Helical" evidence="8">
    <location>
        <begin position="293"/>
        <end position="317"/>
    </location>
</feature>
<reference evidence="9 10" key="1">
    <citation type="journal article" date="2014" name="Genome Announc.">
        <title>Draft Genome Sequence of Marinomonas sp. Strain D104, a Polycyclic Aromatic Hydrocarbon-Degrading Bacterium from the Deep-Sea Sediment of the Arctic Ocean.</title>
        <authorList>
            <person name="Dong C."/>
            <person name="Bai X."/>
            <person name="Lai Q."/>
            <person name="Xie Y."/>
            <person name="Chen X."/>
            <person name="Shao Z."/>
        </authorList>
    </citation>
    <scope>NUCLEOTIDE SEQUENCE [LARGE SCALE GENOMIC DNA]</scope>
    <source>
        <strain evidence="9 10">D104</strain>
    </source>
</reference>
<comment type="caution">
    <text evidence="9">The sequence shown here is derived from an EMBL/GenBank/DDBJ whole genome shotgun (WGS) entry which is preliminary data.</text>
</comment>
<evidence type="ECO:0000256" key="2">
    <source>
        <dbReference type="ARBA" id="ARBA00007935"/>
    </source>
</evidence>
<feature type="transmembrane region" description="Helical" evidence="8">
    <location>
        <begin position="254"/>
        <end position="287"/>
    </location>
</feature>
<dbReference type="PANTHER" id="PTHR30472">
    <property type="entry name" value="FERRIC ENTEROBACTIN TRANSPORT SYSTEM PERMEASE PROTEIN"/>
    <property type="match status" value="1"/>
</dbReference>
<dbReference type="SUPFAM" id="SSF81345">
    <property type="entry name" value="ABC transporter involved in vitamin B12 uptake, BtuC"/>
    <property type="match status" value="1"/>
</dbReference>
<dbReference type="RefSeq" id="WP_024024193.1">
    <property type="nucleotide sequence ID" value="NZ_AYOZ01000023.1"/>
</dbReference>
<dbReference type="InterPro" id="IPR037294">
    <property type="entry name" value="ABC_BtuC-like"/>
</dbReference>
<dbReference type="GO" id="GO:0005886">
    <property type="term" value="C:plasma membrane"/>
    <property type="evidence" value="ECO:0007669"/>
    <property type="project" value="UniProtKB-SubCell"/>
</dbReference>
<keyword evidence="4" id="KW-1003">Cell membrane</keyword>
<dbReference type="CDD" id="cd06550">
    <property type="entry name" value="TM_ABC_iron-siderophores_like"/>
    <property type="match status" value="1"/>
</dbReference>
<dbReference type="GO" id="GO:0033214">
    <property type="term" value="P:siderophore-iron import into cell"/>
    <property type="evidence" value="ECO:0007669"/>
    <property type="project" value="TreeGrafter"/>
</dbReference>
<dbReference type="PATRIC" id="fig|1208321.3.peg.2086"/>
<feature type="transmembrane region" description="Helical" evidence="8">
    <location>
        <begin position="99"/>
        <end position="121"/>
    </location>
</feature>
<protein>
    <submittedName>
        <fullName evidence="9">ABC transporter permease</fullName>
    </submittedName>
</protein>
<feature type="transmembrane region" description="Helical" evidence="8">
    <location>
        <begin position="127"/>
        <end position="149"/>
    </location>
</feature>